<dbReference type="PANTHER" id="PTHR43228">
    <property type="entry name" value="TWO-COMPONENT RESPONSE REGULATOR"/>
    <property type="match status" value="1"/>
</dbReference>
<comment type="caution">
    <text evidence="4">The sequence shown here is derived from an EMBL/GenBank/DDBJ whole genome shotgun (WGS) entry which is preliminary data.</text>
</comment>
<evidence type="ECO:0000256" key="2">
    <source>
        <dbReference type="PROSITE-ProRule" id="PRU00339"/>
    </source>
</evidence>
<dbReference type="RefSeq" id="WP_394512088.1">
    <property type="nucleotide sequence ID" value="NZ_JBIGHX010000005.1"/>
</dbReference>
<dbReference type="InterPro" id="IPR011990">
    <property type="entry name" value="TPR-like_helical_dom_sf"/>
</dbReference>
<keyword evidence="1" id="KW-0597">Phosphoprotein</keyword>
<accession>A0ABW7GML7</accession>
<evidence type="ECO:0000256" key="1">
    <source>
        <dbReference type="PROSITE-ProRule" id="PRU00169"/>
    </source>
</evidence>
<feature type="domain" description="Response regulatory" evidence="3">
    <location>
        <begin position="20"/>
        <end position="147"/>
    </location>
</feature>
<dbReference type="InterPro" id="IPR019734">
    <property type="entry name" value="TPR_rpt"/>
</dbReference>
<proteinExistence type="predicted"/>
<dbReference type="InterPro" id="IPR011006">
    <property type="entry name" value="CheY-like_superfamily"/>
</dbReference>
<reference evidence="4 5" key="1">
    <citation type="submission" date="2024-08" db="EMBL/GenBank/DDBJ databases">
        <authorList>
            <person name="Lu H."/>
        </authorList>
    </citation>
    <scope>NUCLEOTIDE SEQUENCE [LARGE SCALE GENOMIC DNA]</scope>
    <source>
        <strain evidence="4 5">DXS20W</strain>
    </source>
</reference>
<dbReference type="Gene3D" id="3.40.50.2300">
    <property type="match status" value="1"/>
</dbReference>
<name>A0ABW7GML7_9BURK</name>
<keyword evidence="2" id="KW-0802">TPR repeat</keyword>
<dbReference type="SUPFAM" id="SSF52172">
    <property type="entry name" value="CheY-like"/>
    <property type="match status" value="1"/>
</dbReference>
<dbReference type="SUPFAM" id="SSF48452">
    <property type="entry name" value="TPR-like"/>
    <property type="match status" value="1"/>
</dbReference>
<protein>
    <submittedName>
        <fullName evidence="4">Response regulator</fullName>
    </submittedName>
</protein>
<evidence type="ECO:0000259" key="3">
    <source>
        <dbReference type="PROSITE" id="PS50110"/>
    </source>
</evidence>
<evidence type="ECO:0000313" key="4">
    <source>
        <dbReference type="EMBL" id="MFG6463180.1"/>
    </source>
</evidence>
<dbReference type="PROSITE" id="PS50005">
    <property type="entry name" value="TPR"/>
    <property type="match status" value="1"/>
</dbReference>
<dbReference type="PANTHER" id="PTHR43228:SF1">
    <property type="entry name" value="TWO-COMPONENT RESPONSE REGULATOR ARR22"/>
    <property type="match status" value="1"/>
</dbReference>
<dbReference type="InterPro" id="IPR052048">
    <property type="entry name" value="ST_Response_Regulator"/>
</dbReference>
<dbReference type="Pfam" id="PF00072">
    <property type="entry name" value="Response_reg"/>
    <property type="match status" value="1"/>
</dbReference>
<feature type="repeat" description="TPR" evidence="2">
    <location>
        <begin position="251"/>
        <end position="284"/>
    </location>
</feature>
<dbReference type="Gene3D" id="1.25.40.10">
    <property type="entry name" value="Tetratricopeptide repeat domain"/>
    <property type="match status" value="1"/>
</dbReference>
<feature type="modified residue" description="4-aspartylphosphate" evidence="1">
    <location>
        <position position="74"/>
    </location>
</feature>
<dbReference type="EMBL" id="JBIGHX010000005">
    <property type="protein sequence ID" value="MFG6463180.1"/>
    <property type="molecule type" value="Genomic_DNA"/>
</dbReference>
<dbReference type="PROSITE" id="PS50110">
    <property type="entry name" value="RESPONSE_REGULATORY"/>
    <property type="match status" value="1"/>
</dbReference>
<dbReference type="SMART" id="SM00448">
    <property type="entry name" value="REC"/>
    <property type="match status" value="1"/>
</dbReference>
<dbReference type="InterPro" id="IPR001789">
    <property type="entry name" value="Sig_transdc_resp-reg_receiver"/>
</dbReference>
<organism evidence="4 5">
    <name type="scientific">Pelomonas lactea</name>
    <dbReference type="NCBI Taxonomy" id="3299030"/>
    <lineage>
        <taxon>Bacteria</taxon>
        <taxon>Pseudomonadati</taxon>
        <taxon>Pseudomonadota</taxon>
        <taxon>Betaproteobacteria</taxon>
        <taxon>Burkholderiales</taxon>
        <taxon>Sphaerotilaceae</taxon>
        <taxon>Roseateles</taxon>
    </lineage>
</organism>
<evidence type="ECO:0000313" key="5">
    <source>
        <dbReference type="Proteomes" id="UP001606302"/>
    </source>
</evidence>
<keyword evidence="5" id="KW-1185">Reference proteome</keyword>
<dbReference type="Proteomes" id="UP001606302">
    <property type="component" value="Unassembled WGS sequence"/>
</dbReference>
<sequence length="546" mass="59574">MSLATQANGLAGGVPVDQLLVLIIDEVELSRSVLASMLRDLGVRHQHLHMARRPEEARRLIRSASQPYDLIISDMTFRQQGPHDMTGQDLLDELRQAKGLPMQTAFIMVTGEARYQHVAEALEGALDDYLLKPITARQFEERLQVVLARKLAFRAVFQAIASGDYANAAALCEAMFRDGAGYAVYAARIASELYLRLGRLDAARRMLEAVLACKAVPWAKLGLARLDLSGADADKACRALETLLTENPAYADAYDVYGHALLEDMKVEAAADVLAKAVQITPGNVSRLQKLGSLQLYLGQSAEAARHLGAALTIGAQSRALDYQGVVALAIASLDLAQVDGAERAYRCLEAALGRHPDSYRVRMLKLAAEVALQLALRRAASALAGLRELAAQIAQPEFTYEMASSLLQLLVRSAGQQPIPEAMTWIAQLARRFCISRPRTHLLELAAAPMPAVELLVRDMAQAINAQANEAMSYLVGKQHQRTLEALAELASTSLNARIINLARATLNHHGQRLPPDVLLRLRQAIDPLHASHTDAGRRLVARRD</sequence>
<gene>
    <name evidence="4" type="ORF">ACG04Q_16535</name>
</gene>